<dbReference type="SUPFAM" id="SSF48452">
    <property type="entry name" value="TPR-like"/>
    <property type="match status" value="1"/>
</dbReference>
<evidence type="ECO:0000256" key="7">
    <source>
        <dbReference type="PROSITE-ProRule" id="PRU10141"/>
    </source>
</evidence>
<dbReference type="CDD" id="cd14014">
    <property type="entry name" value="STKc_PknB_like"/>
    <property type="match status" value="1"/>
</dbReference>
<dbReference type="SUPFAM" id="SSF56112">
    <property type="entry name" value="Protein kinase-like (PK-like)"/>
    <property type="match status" value="1"/>
</dbReference>
<dbReference type="AlphaFoldDB" id="A0A537IYE5"/>
<dbReference type="PANTHER" id="PTHR43289">
    <property type="entry name" value="MITOGEN-ACTIVATED PROTEIN KINASE KINASE KINASE 20-RELATED"/>
    <property type="match status" value="1"/>
</dbReference>
<dbReference type="Gene3D" id="3.30.200.20">
    <property type="entry name" value="Phosphorylase Kinase, domain 1"/>
    <property type="match status" value="1"/>
</dbReference>
<gene>
    <name evidence="10" type="ORF">E6H05_03960</name>
</gene>
<dbReference type="FunFam" id="1.10.510.10:FF:000021">
    <property type="entry name" value="Serine/threonine protein kinase"/>
    <property type="match status" value="1"/>
</dbReference>
<dbReference type="InterPro" id="IPR017441">
    <property type="entry name" value="Protein_kinase_ATP_BS"/>
</dbReference>
<dbReference type="PROSITE" id="PS00107">
    <property type="entry name" value="PROTEIN_KINASE_ATP"/>
    <property type="match status" value="1"/>
</dbReference>
<protein>
    <recommendedName>
        <fullName evidence="1">non-specific serine/threonine protein kinase</fullName>
        <ecNumber evidence="1">2.7.11.1</ecNumber>
    </recommendedName>
</protein>
<feature type="transmembrane region" description="Helical" evidence="8">
    <location>
        <begin position="292"/>
        <end position="313"/>
    </location>
</feature>
<organism evidence="10 11">
    <name type="scientific">Candidatus Segetimicrobium genomatis</name>
    <dbReference type="NCBI Taxonomy" id="2569760"/>
    <lineage>
        <taxon>Bacteria</taxon>
        <taxon>Bacillati</taxon>
        <taxon>Candidatus Sysuimicrobiota</taxon>
        <taxon>Candidatus Sysuimicrobiia</taxon>
        <taxon>Candidatus Sysuimicrobiales</taxon>
        <taxon>Candidatus Segetimicrobiaceae</taxon>
        <taxon>Candidatus Segetimicrobium</taxon>
    </lineage>
</organism>
<proteinExistence type="predicted"/>
<comment type="caution">
    <text evidence="10">The sequence shown here is derived from an EMBL/GenBank/DDBJ whole genome shotgun (WGS) entry which is preliminary data.</text>
</comment>
<evidence type="ECO:0000256" key="8">
    <source>
        <dbReference type="SAM" id="Phobius"/>
    </source>
</evidence>
<keyword evidence="4 7" id="KW-0547">Nucleotide-binding</keyword>
<dbReference type="InterPro" id="IPR011990">
    <property type="entry name" value="TPR-like_helical_dom_sf"/>
</dbReference>
<accession>A0A537IYE5</accession>
<evidence type="ECO:0000313" key="10">
    <source>
        <dbReference type="EMBL" id="TMI76344.1"/>
    </source>
</evidence>
<reference evidence="10 11" key="1">
    <citation type="journal article" date="2019" name="Nat. Microbiol.">
        <title>Mediterranean grassland soil C-N compound turnover is dependent on rainfall and depth, and is mediated by genomically divergent microorganisms.</title>
        <authorList>
            <person name="Diamond S."/>
            <person name="Andeer P.F."/>
            <person name="Li Z."/>
            <person name="Crits-Christoph A."/>
            <person name="Burstein D."/>
            <person name="Anantharaman K."/>
            <person name="Lane K.R."/>
            <person name="Thomas B.C."/>
            <person name="Pan C."/>
            <person name="Northen T.R."/>
            <person name="Banfield J.F."/>
        </authorList>
    </citation>
    <scope>NUCLEOTIDE SEQUENCE [LARGE SCALE GENOMIC DNA]</scope>
    <source>
        <strain evidence="10">NP_8</strain>
    </source>
</reference>
<dbReference type="PANTHER" id="PTHR43289:SF6">
    <property type="entry name" value="SERINE_THREONINE-PROTEIN KINASE NEKL-3"/>
    <property type="match status" value="1"/>
</dbReference>
<evidence type="ECO:0000256" key="1">
    <source>
        <dbReference type="ARBA" id="ARBA00012513"/>
    </source>
</evidence>
<dbReference type="GO" id="GO:0005524">
    <property type="term" value="F:ATP binding"/>
    <property type="evidence" value="ECO:0007669"/>
    <property type="project" value="UniProtKB-UniRule"/>
</dbReference>
<dbReference type="EMBL" id="VBAP01000025">
    <property type="protein sequence ID" value="TMI76344.1"/>
    <property type="molecule type" value="Genomic_DNA"/>
</dbReference>
<dbReference type="SMART" id="SM00220">
    <property type="entry name" value="S_TKc"/>
    <property type="match status" value="1"/>
</dbReference>
<name>A0A537IYE5_9BACT</name>
<feature type="domain" description="Protein kinase" evidence="9">
    <location>
        <begin position="16"/>
        <end position="280"/>
    </location>
</feature>
<dbReference type="PROSITE" id="PS00108">
    <property type="entry name" value="PROTEIN_KINASE_ST"/>
    <property type="match status" value="1"/>
</dbReference>
<dbReference type="InterPro" id="IPR011009">
    <property type="entry name" value="Kinase-like_dom_sf"/>
</dbReference>
<evidence type="ECO:0000256" key="5">
    <source>
        <dbReference type="ARBA" id="ARBA00022777"/>
    </source>
</evidence>
<evidence type="ECO:0000256" key="2">
    <source>
        <dbReference type="ARBA" id="ARBA00022527"/>
    </source>
</evidence>
<evidence type="ECO:0000256" key="4">
    <source>
        <dbReference type="ARBA" id="ARBA00022741"/>
    </source>
</evidence>
<sequence>MDQVLPRLQAALAGRYTIERELGRGGMATVYLAEDLKHHRPVALKVLKPELAAALGHERFLREIEIAARLNHPHILTLHDSGEAAGFLYYVMPFVEGESLRDRLNREKQLPLDDALQIAREAADALSYAHSHDVVHRDIKPENILLESGHAVVTDFGIARAITAAGRAQLTETGIAVGTPAYMSPEQGAGSQELDGRSDIYSLGCVLYEMLAGHPPFTGGTAQEMLARHSLDAVPLLTAARPTVPTAVVRAVNTALAKMPADRFRTASQLTDALDDRPLALPRRSRVPGRRAVLVGLSATLLAAAVWVAMSVLTRRNRADDTGAASRVVVMPFENRTAVTALDPLGTMVAEWVTQGLTEVPFLTVLDTRGAEATAGMLGSAAAPVTVGRETGAGVVVAGSYFLQGDSLQFQAQISSTADGSILVGIGGVTAPRNRPLEGAEQLRQRVLAAFASLHDKDVRTFQTALAQPPTYAAYREYVEGLELYIGRGTLSDAAQRFQQAAVLDSTFLTARVWAAQSGMFAGRTRMDQAWGRRADSLISGLQLLRDRLAPFDRARLDFVVAHRAEDLLESYQAALRLVDASPGSVDARREAAISALRVLRPREALRRLEQLDPERGLMREWESYWSAAAWGLHLLGRHEDELTTVRRGRRLHPSSPDLLYFELRALAALGRIAELDSIARIELPASEGHAGLMAFGIAGELMAHGHFDAAHRLAQFAADLPGDHPPSGQAAREWLEQHVGLRQEVGDPFCYLGEDLETRPLGERARDEWLHWRAELALLVGDTKTAASRAAQMHDPGAHGSLLARVLAAEGKRDASRAALDLLERHALQARGTLRSMEIERASALVRLGDLQRALDVLADGLGRGAINNSIWGQDGHAYPYLAPLWSNPRFRALIKPRG</sequence>
<evidence type="ECO:0000259" key="9">
    <source>
        <dbReference type="PROSITE" id="PS50011"/>
    </source>
</evidence>
<dbReference type="Proteomes" id="UP000318834">
    <property type="component" value="Unassembled WGS sequence"/>
</dbReference>
<dbReference type="PROSITE" id="PS50011">
    <property type="entry name" value="PROTEIN_KINASE_DOM"/>
    <property type="match status" value="1"/>
</dbReference>
<keyword evidence="6 7" id="KW-0067">ATP-binding</keyword>
<evidence type="ECO:0000313" key="11">
    <source>
        <dbReference type="Proteomes" id="UP000318834"/>
    </source>
</evidence>
<dbReference type="InterPro" id="IPR000719">
    <property type="entry name" value="Prot_kinase_dom"/>
</dbReference>
<keyword evidence="3" id="KW-0808">Transferase</keyword>
<keyword evidence="2" id="KW-0723">Serine/threonine-protein kinase</keyword>
<dbReference type="Pfam" id="PF00069">
    <property type="entry name" value="Pkinase"/>
    <property type="match status" value="1"/>
</dbReference>
<dbReference type="Gene3D" id="1.10.510.10">
    <property type="entry name" value="Transferase(Phosphotransferase) domain 1"/>
    <property type="match status" value="1"/>
</dbReference>
<feature type="binding site" evidence="7">
    <location>
        <position position="45"/>
    </location>
    <ligand>
        <name>ATP</name>
        <dbReference type="ChEBI" id="CHEBI:30616"/>
    </ligand>
</feature>
<dbReference type="Gene3D" id="1.25.40.10">
    <property type="entry name" value="Tetratricopeptide repeat domain"/>
    <property type="match status" value="1"/>
</dbReference>
<evidence type="ECO:0000256" key="3">
    <source>
        <dbReference type="ARBA" id="ARBA00022679"/>
    </source>
</evidence>
<keyword evidence="5" id="KW-0418">Kinase</keyword>
<dbReference type="GO" id="GO:0004674">
    <property type="term" value="F:protein serine/threonine kinase activity"/>
    <property type="evidence" value="ECO:0007669"/>
    <property type="project" value="UniProtKB-KW"/>
</dbReference>
<keyword evidence="8" id="KW-0812">Transmembrane</keyword>
<keyword evidence="8" id="KW-0472">Membrane</keyword>
<keyword evidence="8" id="KW-1133">Transmembrane helix</keyword>
<dbReference type="InterPro" id="IPR008271">
    <property type="entry name" value="Ser/Thr_kinase_AS"/>
</dbReference>
<dbReference type="EC" id="2.7.11.1" evidence="1"/>
<evidence type="ECO:0000256" key="6">
    <source>
        <dbReference type="ARBA" id="ARBA00022840"/>
    </source>
</evidence>